<comment type="caution">
    <text evidence="1">The sequence shown here is derived from an EMBL/GenBank/DDBJ whole genome shotgun (WGS) entry which is preliminary data.</text>
</comment>
<sequence>MASKKLLKRLNKLNNIAPKAIIKLEQCNSNINK</sequence>
<gene>
    <name evidence="1" type="ORF">TOA249_LOCUS34434</name>
</gene>
<reference evidence="1" key="1">
    <citation type="submission" date="2021-02" db="EMBL/GenBank/DDBJ databases">
        <authorList>
            <person name="Nowell W R."/>
        </authorList>
    </citation>
    <scope>NUCLEOTIDE SEQUENCE</scope>
</reference>
<name>A0A821YUJ2_9BILA</name>
<protein>
    <submittedName>
        <fullName evidence="1">Uncharacterized protein</fullName>
    </submittedName>
</protein>
<proteinExistence type="predicted"/>
<dbReference type="Proteomes" id="UP000663838">
    <property type="component" value="Unassembled WGS sequence"/>
</dbReference>
<accession>A0A821YUJ2</accession>
<evidence type="ECO:0000313" key="2">
    <source>
        <dbReference type="Proteomes" id="UP000663838"/>
    </source>
</evidence>
<feature type="non-terminal residue" evidence="1">
    <location>
        <position position="33"/>
    </location>
</feature>
<dbReference type="AlphaFoldDB" id="A0A821YUJ2"/>
<evidence type="ECO:0000313" key="1">
    <source>
        <dbReference type="EMBL" id="CAF4967011.1"/>
    </source>
</evidence>
<organism evidence="1 2">
    <name type="scientific">Rotaria socialis</name>
    <dbReference type="NCBI Taxonomy" id="392032"/>
    <lineage>
        <taxon>Eukaryota</taxon>
        <taxon>Metazoa</taxon>
        <taxon>Spiralia</taxon>
        <taxon>Gnathifera</taxon>
        <taxon>Rotifera</taxon>
        <taxon>Eurotatoria</taxon>
        <taxon>Bdelloidea</taxon>
        <taxon>Philodinida</taxon>
        <taxon>Philodinidae</taxon>
        <taxon>Rotaria</taxon>
    </lineage>
</organism>
<dbReference type="EMBL" id="CAJOBS010019738">
    <property type="protein sequence ID" value="CAF4967011.1"/>
    <property type="molecule type" value="Genomic_DNA"/>
</dbReference>